<evidence type="ECO:0000313" key="4">
    <source>
        <dbReference type="Proteomes" id="UP000033187"/>
    </source>
</evidence>
<dbReference type="AlphaFoldDB" id="A0A0D6JK59"/>
<gene>
    <name evidence="3" type="ORF">YBN1229_v1_3807</name>
</gene>
<keyword evidence="2" id="KW-0812">Transmembrane</keyword>
<protein>
    <submittedName>
        <fullName evidence="3">Uncharacterized protein</fullName>
    </submittedName>
</protein>
<dbReference type="KEGG" id="fiy:BN1229_v1_3807"/>
<feature type="region of interest" description="Disordered" evidence="1">
    <location>
        <begin position="122"/>
        <end position="163"/>
    </location>
</feature>
<dbReference type="KEGG" id="fil:BN1229_v1_3817"/>
<sequence>MEHSLHEAASHHLPPFITAPGQTDWLLSLMAVVLIGSVLGAGVFFFWLHSLPERMVHNKAQFDLVAVLALLSLFTHIHAFWVAALIIALIEFPNFSVPVISSSLKRIAGSLEAMADAQSKTGEMKSLKVDGTLHPPSDKTKIDATSAGTHADEPTKRQEAGHA</sequence>
<organism evidence="3 4">
    <name type="scientific">Candidatus Filomicrobium marinum</name>
    <dbReference type="NCBI Taxonomy" id="1608628"/>
    <lineage>
        <taxon>Bacteria</taxon>
        <taxon>Pseudomonadati</taxon>
        <taxon>Pseudomonadota</taxon>
        <taxon>Alphaproteobacteria</taxon>
        <taxon>Hyphomicrobiales</taxon>
        <taxon>Hyphomicrobiaceae</taxon>
        <taxon>Filomicrobium</taxon>
    </lineage>
</organism>
<dbReference type="Proteomes" id="UP000033187">
    <property type="component" value="Chromosome 1"/>
</dbReference>
<keyword evidence="4" id="KW-1185">Reference proteome</keyword>
<dbReference type="RefSeq" id="WP_046479445.1">
    <property type="nucleotide sequence ID" value="NZ_LN829118.1"/>
</dbReference>
<proteinExistence type="predicted"/>
<feature type="compositionally biased region" description="Basic and acidic residues" evidence="1">
    <location>
        <begin position="150"/>
        <end position="163"/>
    </location>
</feature>
<dbReference type="EMBL" id="LN829119">
    <property type="protein sequence ID" value="CPR22374.1"/>
    <property type="molecule type" value="Genomic_DNA"/>
</dbReference>
<feature type="transmembrane region" description="Helical" evidence="2">
    <location>
        <begin position="25"/>
        <end position="48"/>
    </location>
</feature>
<keyword evidence="2" id="KW-0472">Membrane</keyword>
<evidence type="ECO:0000256" key="2">
    <source>
        <dbReference type="SAM" id="Phobius"/>
    </source>
</evidence>
<evidence type="ECO:0000313" key="3">
    <source>
        <dbReference type="EMBL" id="CPR22374.1"/>
    </source>
</evidence>
<feature type="transmembrane region" description="Helical" evidence="2">
    <location>
        <begin position="60"/>
        <end position="90"/>
    </location>
</feature>
<evidence type="ECO:0000256" key="1">
    <source>
        <dbReference type="SAM" id="MobiDB-lite"/>
    </source>
</evidence>
<reference evidence="4" key="1">
    <citation type="submission" date="2015-02" db="EMBL/GenBank/DDBJ databases">
        <authorList>
            <person name="Chooi Y.-H."/>
        </authorList>
    </citation>
    <scope>NUCLEOTIDE SEQUENCE [LARGE SCALE GENOMIC DNA]</scope>
    <source>
        <strain evidence="4">strain Y</strain>
    </source>
</reference>
<name>A0A0D6JK59_9HYPH</name>
<accession>A0A0D6JK59</accession>
<keyword evidence="2" id="KW-1133">Transmembrane helix</keyword>